<dbReference type="InterPro" id="IPR017006">
    <property type="entry name" value="UCP032756"/>
</dbReference>
<name>A0A7C2UIU4_9CREN</name>
<feature type="region of interest" description="Disordered" evidence="1">
    <location>
        <begin position="138"/>
        <end position="159"/>
    </location>
</feature>
<evidence type="ECO:0000313" key="2">
    <source>
        <dbReference type="EMBL" id="HEU97328.1"/>
    </source>
</evidence>
<accession>A0A7C2UIU4</accession>
<reference evidence="2" key="1">
    <citation type="journal article" date="2020" name="mSystems">
        <title>Genome- and Community-Level Interaction Insights into Carbon Utilization and Element Cycling Functions of Hydrothermarchaeota in Hydrothermal Sediment.</title>
        <authorList>
            <person name="Zhou Z."/>
            <person name="Liu Y."/>
            <person name="Xu W."/>
            <person name="Pan J."/>
            <person name="Luo Z.H."/>
            <person name="Li M."/>
        </authorList>
    </citation>
    <scope>NUCLEOTIDE SEQUENCE [LARGE SCALE GENOMIC DNA]</scope>
    <source>
        <strain evidence="2">SpSt-1259</strain>
    </source>
</reference>
<evidence type="ECO:0000256" key="1">
    <source>
        <dbReference type="SAM" id="MobiDB-lite"/>
    </source>
</evidence>
<feature type="compositionally biased region" description="Basic and acidic residues" evidence="1">
    <location>
        <begin position="138"/>
        <end position="153"/>
    </location>
</feature>
<organism evidence="2">
    <name type="scientific">Fervidicoccus fontis</name>
    <dbReference type="NCBI Taxonomy" id="683846"/>
    <lineage>
        <taxon>Archaea</taxon>
        <taxon>Thermoproteota</taxon>
        <taxon>Thermoprotei</taxon>
        <taxon>Fervidicoccales</taxon>
        <taxon>Fervidicoccaceae</taxon>
        <taxon>Fervidicoccus</taxon>
    </lineage>
</organism>
<dbReference type="EMBL" id="DSFE01000013">
    <property type="protein sequence ID" value="HEU97328.1"/>
    <property type="molecule type" value="Genomic_DNA"/>
</dbReference>
<dbReference type="AlphaFoldDB" id="A0A7C2UIU4"/>
<protein>
    <submittedName>
        <fullName evidence="2">DUF2286 domain-containing protein</fullName>
    </submittedName>
</protein>
<dbReference type="Pfam" id="PF10051">
    <property type="entry name" value="DUF2286"/>
    <property type="match status" value="1"/>
</dbReference>
<proteinExistence type="predicted"/>
<comment type="caution">
    <text evidence="2">The sequence shown here is derived from an EMBL/GenBank/DDBJ whole genome shotgun (WGS) entry which is preliminary data.</text>
</comment>
<dbReference type="Proteomes" id="UP000885664">
    <property type="component" value="Unassembled WGS sequence"/>
</dbReference>
<sequence length="159" mass="18258">MMPPQNHRCIVITAHSGKIKKKEVVDGQLEDVVKNVARDLLTNEWLPTFSDFMILRDSLEIELKAGQDKEAIPLYKEYGLKRTGKDSLTATIPIYLIVYESLKVSEDNYHDRGVAVVAPFIREADVKVLEELLEETTRKPSLEEISEEEKKIDLEEEEE</sequence>
<gene>
    <name evidence="2" type="ORF">ENO36_00530</name>
</gene>